<evidence type="ECO:0000313" key="1">
    <source>
        <dbReference type="EMBL" id="JAD53790.1"/>
    </source>
</evidence>
<organism evidence="1">
    <name type="scientific">Arundo donax</name>
    <name type="common">Giant reed</name>
    <name type="synonym">Donax arundinaceus</name>
    <dbReference type="NCBI Taxonomy" id="35708"/>
    <lineage>
        <taxon>Eukaryota</taxon>
        <taxon>Viridiplantae</taxon>
        <taxon>Streptophyta</taxon>
        <taxon>Embryophyta</taxon>
        <taxon>Tracheophyta</taxon>
        <taxon>Spermatophyta</taxon>
        <taxon>Magnoliopsida</taxon>
        <taxon>Liliopsida</taxon>
        <taxon>Poales</taxon>
        <taxon>Poaceae</taxon>
        <taxon>PACMAD clade</taxon>
        <taxon>Arundinoideae</taxon>
        <taxon>Arundineae</taxon>
        <taxon>Arundo</taxon>
    </lineage>
</organism>
<dbReference type="EMBL" id="GBRH01244105">
    <property type="protein sequence ID" value="JAD53790.1"/>
    <property type="molecule type" value="Transcribed_RNA"/>
</dbReference>
<reference evidence="1" key="2">
    <citation type="journal article" date="2015" name="Data Brief">
        <title>Shoot transcriptome of the giant reed, Arundo donax.</title>
        <authorList>
            <person name="Barrero R.A."/>
            <person name="Guerrero F.D."/>
            <person name="Moolhuijzen P."/>
            <person name="Goolsby J.A."/>
            <person name="Tidwell J."/>
            <person name="Bellgard S.E."/>
            <person name="Bellgard M.I."/>
        </authorList>
    </citation>
    <scope>NUCLEOTIDE SEQUENCE</scope>
    <source>
        <tissue evidence="1">Shoot tissue taken approximately 20 cm above the soil surface</tissue>
    </source>
</reference>
<proteinExistence type="predicted"/>
<reference evidence="1" key="1">
    <citation type="submission" date="2014-09" db="EMBL/GenBank/DDBJ databases">
        <authorList>
            <person name="Magalhaes I.L.F."/>
            <person name="Oliveira U."/>
            <person name="Santos F.R."/>
            <person name="Vidigal T.H.D.A."/>
            <person name="Brescovit A.D."/>
            <person name="Santos A.J."/>
        </authorList>
    </citation>
    <scope>NUCLEOTIDE SEQUENCE</scope>
    <source>
        <tissue evidence="1">Shoot tissue taken approximately 20 cm above the soil surface</tissue>
    </source>
</reference>
<dbReference type="AlphaFoldDB" id="A0A0A9AXZ0"/>
<sequence length="72" mass="8015">MQELGGPLDIAKVVVDVPTLNEGTLVPRDQERKVGSHSTRQPLRHQFTEVVDKTDGTVVLQAFSINVFRKES</sequence>
<name>A0A0A9AXZ0_ARUDO</name>
<accession>A0A0A9AXZ0</accession>
<protein>
    <submittedName>
        <fullName evidence="1">Uncharacterized protein</fullName>
    </submittedName>
</protein>